<keyword evidence="2" id="KW-1185">Reference proteome</keyword>
<dbReference type="Proteomes" id="UP001419910">
    <property type="component" value="Unassembled WGS sequence"/>
</dbReference>
<protein>
    <recommendedName>
        <fullName evidence="3">UrcA family protein</fullName>
    </recommendedName>
</protein>
<accession>A0ABU9Y8W8</accession>
<dbReference type="RefSeq" id="WP_343893032.1">
    <property type="nucleotide sequence ID" value="NZ_BAAAEH010000067.1"/>
</dbReference>
<comment type="caution">
    <text evidence="1">The sequence shown here is derived from an EMBL/GenBank/DDBJ whole genome shotgun (WGS) entry which is preliminary data.</text>
</comment>
<evidence type="ECO:0000313" key="1">
    <source>
        <dbReference type="EMBL" id="MEN2792261.1"/>
    </source>
</evidence>
<reference evidence="1 2" key="1">
    <citation type="submission" date="2024-05" db="EMBL/GenBank/DDBJ databases">
        <authorList>
            <person name="Liu Q."/>
            <person name="Xin Y.-H."/>
        </authorList>
    </citation>
    <scope>NUCLEOTIDE SEQUENCE [LARGE SCALE GENOMIC DNA]</scope>
    <source>
        <strain evidence="1 2">CGMCC 1.10181</strain>
    </source>
</reference>
<organism evidence="1 2">
    <name type="scientific">Sphingomonas oligophenolica</name>
    <dbReference type="NCBI Taxonomy" id="301154"/>
    <lineage>
        <taxon>Bacteria</taxon>
        <taxon>Pseudomonadati</taxon>
        <taxon>Pseudomonadota</taxon>
        <taxon>Alphaproteobacteria</taxon>
        <taxon>Sphingomonadales</taxon>
        <taxon>Sphingomonadaceae</taxon>
        <taxon>Sphingomonas</taxon>
    </lineage>
</organism>
<name>A0ABU9Y8W8_9SPHN</name>
<proteinExistence type="predicted"/>
<evidence type="ECO:0000313" key="2">
    <source>
        <dbReference type="Proteomes" id="UP001419910"/>
    </source>
</evidence>
<evidence type="ECO:0008006" key="3">
    <source>
        <dbReference type="Google" id="ProtNLM"/>
    </source>
</evidence>
<dbReference type="EMBL" id="JBDIME010000026">
    <property type="protein sequence ID" value="MEN2792261.1"/>
    <property type="molecule type" value="Genomic_DNA"/>
</dbReference>
<gene>
    <name evidence="1" type="ORF">ABC974_21700</name>
</gene>
<sequence length="76" mass="8200">MEPLYFVMAIMGCGDGAANCAQTRVEPVHYATAQQCQAAMPAALIRNSDIDYPVVSAACRSVGQQMVQISQDHRRG</sequence>